<evidence type="ECO:0000259" key="1">
    <source>
        <dbReference type="Pfam" id="PF00535"/>
    </source>
</evidence>
<dbReference type="InterPro" id="IPR001173">
    <property type="entry name" value="Glyco_trans_2-like"/>
</dbReference>
<dbReference type="SUPFAM" id="SSF53448">
    <property type="entry name" value="Nucleotide-diphospho-sugar transferases"/>
    <property type="match status" value="1"/>
</dbReference>
<dbReference type="CDD" id="cd00761">
    <property type="entry name" value="Glyco_tranf_GTA_type"/>
    <property type="match status" value="1"/>
</dbReference>
<sequence>MLRSCSVVIPTTNRPTLGRAVASALAQTGIDLEVLVVMNGSGPSPRFDDPRVRVLRSDPIGRGNLARQTGIDEAQHDLIALLDDDDWWDPRKTELQIQAAEALGLGTDDKWLSITATYRVFDGTPATVVWPTRPFGEITDVAHYLFRRTRARTSGQTVQSSTFLAPRSFAATNRFDPSIIIHQDWAWAIRAVATNNAKLVPLSAPLAYRDVSTSSSMTSQSRWRDSYEWGQTLLSSYPRPLIGDFNLTVPLPLAASEKDWRGVFWILSRSIGRRSPSFWASVSAIKAIAVHFARPARLEPQG</sequence>
<organism evidence="2 3">
    <name type="scientific">Cryobacterium arcticum</name>
    <dbReference type="NCBI Taxonomy" id="670052"/>
    <lineage>
        <taxon>Bacteria</taxon>
        <taxon>Bacillati</taxon>
        <taxon>Actinomycetota</taxon>
        <taxon>Actinomycetes</taxon>
        <taxon>Micrococcales</taxon>
        <taxon>Microbacteriaceae</taxon>
        <taxon>Cryobacterium</taxon>
    </lineage>
</organism>
<dbReference type="KEGG" id="cart:PA27867_0486"/>
<dbReference type="Pfam" id="PF00535">
    <property type="entry name" value="Glycos_transf_2"/>
    <property type="match status" value="1"/>
</dbReference>
<dbReference type="InterPro" id="IPR029044">
    <property type="entry name" value="Nucleotide-diphossugar_trans"/>
</dbReference>
<dbReference type="EMBL" id="CP016282">
    <property type="protein sequence ID" value="ANP71457.1"/>
    <property type="molecule type" value="Genomic_DNA"/>
</dbReference>
<dbReference type="STRING" id="670052.PA27867_0486"/>
<dbReference type="PANTHER" id="PTHR43685">
    <property type="entry name" value="GLYCOSYLTRANSFERASE"/>
    <property type="match status" value="1"/>
</dbReference>
<dbReference type="InterPro" id="IPR050834">
    <property type="entry name" value="Glycosyltransf_2"/>
</dbReference>
<dbReference type="OrthoDB" id="2676521at2"/>
<dbReference type="Proteomes" id="UP000092582">
    <property type="component" value="Chromosome 1"/>
</dbReference>
<protein>
    <recommendedName>
        <fullName evidence="1">Glycosyltransferase 2-like domain-containing protein</fullName>
    </recommendedName>
</protein>
<dbReference type="Gene3D" id="3.90.550.10">
    <property type="entry name" value="Spore Coat Polysaccharide Biosynthesis Protein SpsA, Chain A"/>
    <property type="match status" value="1"/>
</dbReference>
<evidence type="ECO:0000313" key="3">
    <source>
        <dbReference type="Proteomes" id="UP000092582"/>
    </source>
</evidence>
<proteinExistence type="predicted"/>
<accession>A0A1B1BFY3</accession>
<dbReference type="PANTHER" id="PTHR43685:SF2">
    <property type="entry name" value="GLYCOSYLTRANSFERASE 2-LIKE DOMAIN-CONTAINING PROTEIN"/>
    <property type="match status" value="1"/>
</dbReference>
<reference evidence="2 3" key="1">
    <citation type="submission" date="2016-06" db="EMBL/GenBank/DDBJ databases">
        <title>Genome sequencing of Cryobacterium arcticum PAMC 27867.</title>
        <authorList>
            <person name="Lee J."/>
            <person name="Kim O.-S."/>
        </authorList>
    </citation>
    <scope>NUCLEOTIDE SEQUENCE [LARGE SCALE GENOMIC DNA]</scope>
    <source>
        <strain evidence="2 3">PAMC 27867</strain>
    </source>
</reference>
<name>A0A1B1BFY3_9MICO</name>
<evidence type="ECO:0000313" key="2">
    <source>
        <dbReference type="EMBL" id="ANP71457.1"/>
    </source>
</evidence>
<feature type="domain" description="Glycosyltransferase 2-like" evidence="1">
    <location>
        <begin position="6"/>
        <end position="104"/>
    </location>
</feature>
<keyword evidence="3" id="KW-1185">Reference proteome</keyword>
<dbReference type="AlphaFoldDB" id="A0A1B1BFY3"/>
<gene>
    <name evidence="2" type="ORF">PA27867_0486</name>
</gene>